<evidence type="ECO:0000313" key="2">
    <source>
        <dbReference type="Proteomes" id="UP000536909"/>
    </source>
</evidence>
<dbReference type="Proteomes" id="UP000536909">
    <property type="component" value="Unassembled WGS sequence"/>
</dbReference>
<evidence type="ECO:0000313" key="1">
    <source>
        <dbReference type="EMBL" id="MBB5297478.1"/>
    </source>
</evidence>
<sequence length="124" mass="13736">MIGGQRLLRGDGEMLEQALEVACRCLAQRVLLIRELKGFREDWANRLGGGSCSSWNRQQGFRSGWQAVVDHHLAELPVLERHCAEACSAWQTVKAPGAPLTTPAGIDAWIEMLIDGAQPWKEGR</sequence>
<proteinExistence type="predicted"/>
<accession>A0ABR6MZV0</accession>
<dbReference type="RefSeq" id="WP_184117681.1">
    <property type="nucleotide sequence ID" value="NZ_BSUI01000006.1"/>
</dbReference>
<comment type="caution">
    <text evidence="1">The sequence shown here is derived from an EMBL/GenBank/DDBJ whole genome shotgun (WGS) entry which is preliminary data.</text>
</comment>
<reference evidence="1 2" key="1">
    <citation type="submission" date="2020-08" db="EMBL/GenBank/DDBJ databases">
        <title>Genomic Encyclopedia of Type Strains, Phase IV (KMG-IV): sequencing the most valuable type-strain genomes for metagenomic binning, comparative biology and taxonomic classification.</title>
        <authorList>
            <person name="Goeker M."/>
        </authorList>
    </citation>
    <scope>NUCLEOTIDE SEQUENCE [LARGE SCALE GENOMIC DNA]</scope>
    <source>
        <strain evidence="1 2">DSM 105434</strain>
    </source>
</reference>
<organism evidence="1 2">
    <name type="scientific">Deinococcus metallilatus</name>
    <dbReference type="NCBI Taxonomy" id="1211322"/>
    <lineage>
        <taxon>Bacteria</taxon>
        <taxon>Thermotogati</taxon>
        <taxon>Deinococcota</taxon>
        <taxon>Deinococci</taxon>
        <taxon>Deinococcales</taxon>
        <taxon>Deinococcaceae</taxon>
        <taxon>Deinococcus</taxon>
    </lineage>
</organism>
<gene>
    <name evidence="1" type="ORF">HNQ10_004351</name>
</gene>
<name>A0ABR6MZV0_9DEIO</name>
<keyword evidence="2" id="KW-1185">Reference proteome</keyword>
<protein>
    <submittedName>
        <fullName evidence="1">Uncharacterized protein</fullName>
    </submittedName>
</protein>
<dbReference type="EMBL" id="JACHFV010000028">
    <property type="protein sequence ID" value="MBB5297478.1"/>
    <property type="molecule type" value="Genomic_DNA"/>
</dbReference>